<evidence type="ECO:0000256" key="13">
    <source>
        <dbReference type="ARBA" id="ARBA00046354"/>
    </source>
</evidence>
<evidence type="ECO:0000256" key="7">
    <source>
        <dbReference type="ARBA" id="ARBA00022844"/>
    </source>
</evidence>
<comment type="similarity">
    <text evidence="3">Belongs to the nairovirus nucleocapsid protein family.</text>
</comment>
<evidence type="ECO:0000313" key="15">
    <source>
        <dbReference type="Proteomes" id="UP000144687"/>
    </source>
</evidence>
<keyword evidence="8" id="KW-0694">RNA-binding</keyword>
<evidence type="ECO:0000256" key="11">
    <source>
        <dbReference type="ARBA" id="ARBA00033344"/>
    </source>
</evidence>
<keyword evidence="10" id="KW-0687">Ribonucleoprotein</keyword>
<proteinExistence type="inferred from homology"/>
<evidence type="ECO:0000256" key="8">
    <source>
        <dbReference type="ARBA" id="ARBA00022884"/>
    </source>
</evidence>
<dbReference type="GeneID" id="29069658"/>
<dbReference type="GO" id="GO:0003723">
    <property type="term" value="F:RNA binding"/>
    <property type="evidence" value="ECO:0007669"/>
    <property type="project" value="UniProtKB-KW"/>
</dbReference>
<keyword evidence="9 14" id="KW-0543">Viral nucleoprotein</keyword>
<dbReference type="EMBL" id="KM817734">
    <property type="protein sequence ID" value="AJG39305.1"/>
    <property type="molecule type" value="Viral_cRNA"/>
</dbReference>
<comment type="subcellular location">
    <subcellularLocation>
        <location evidence="2">Virion</location>
    </subcellularLocation>
</comment>
<evidence type="ECO:0000256" key="12">
    <source>
        <dbReference type="ARBA" id="ARBA00046210"/>
    </source>
</evidence>
<comment type="cofactor">
    <cofactor evidence="1">
        <name>Mn(2+)</name>
        <dbReference type="ChEBI" id="CHEBI:29035"/>
    </cofactor>
</comment>
<evidence type="ECO:0000256" key="10">
    <source>
        <dbReference type="ARBA" id="ARBA00023274"/>
    </source>
</evidence>
<evidence type="ECO:0000256" key="3">
    <source>
        <dbReference type="ARBA" id="ARBA00009355"/>
    </source>
</evidence>
<comment type="function">
    <text evidence="12">Binds dsRNA and ssRNA and probably participates in the packaging of viral genome. In the dsRNA binding mode, the nucleocapsid protein specifically binds to the vRNA panhandle secondary structure formed at the termini of viral genome. Does not discriminate between viral and nonviral RNAs through ssRNA binding mode. Displays dsDNA endonuclease activity that is sequence non-specific.</text>
</comment>
<dbReference type="RefSeq" id="YP_009293589.1">
    <property type="nucleotide sequence ID" value="NC_031137.1"/>
</dbReference>
<organism evidence="14 15">
    <name type="scientific">Huangpi Tick Virus 1</name>
    <dbReference type="NCBI Taxonomy" id="1608047"/>
    <lineage>
        <taxon>Viruses</taxon>
        <taxon>Riboviria</taxon>
        <taxon>Orthornavirae</taxon>
        <taxon>Negarnaviricota</taxon>
        <taxon>Polyploviricotina</taxon>
        <taxon>Bunyaviricetes</taxon>
        <taxon>Hareavirales</taxon>
        <taxon>Nairoviridae</taxon>
        <taxon>Orthonairovirus</taxon>
        <taxon>Orthonairovirus huangpiense</taxon>
    </lineage>
</organism>
<reference evidence="14 15" key="1">
    <citation type="journal article" date="2015" name="Elife">
        <title>Unprecedented genomic diversity of RNA viruses in arthropods reveals the ancestry of negative-sense RNA viruses.</title>
        <authorList>
            <person name="Li C.X."/>
            <person name="Shi M."/>
            <person name="Tian J.H."/>
            <person name="Lin X.D."/>
            <person name="Kang Y.J."/>
            <person name="Chen L.J."/>
            <person name="Qin X.C."/>
            <person name="Xu J."/>
            <person name="Holmes E.C."/>
            <person name="Zhang Y.Z."/>
        </authorList>
    </citation>
    <scope>NUCLEOTIDE SEQUENCE [LARGE SCALE GENOMIC DNA]</scope>
    <source>
        <strain evidence="14">H124-1</strain>
    </source>
</reference>
<dbReference type="SMR" id="A0A0B5KKQ8"/>
<evidence type="ECO:0000256" key="6">
    <source>
        <dbReference type="ARBA" id="ARBA00022561"/>
    </source>
</evidence>
<gene>
    <name evidence="14" type="primary">N</name>
</gene>
<comment type="subunit">
    <text evidence="13">Probable homooligomer; forms a double superhelical polymer. Monomer.</text>
</comment>
<dbReference type="InterPro" id="IPR003486">
    <property type="entry name" value="Nairo_nucleocap"/>
</dbReference>
<evidence type="ECO:0000313" key="14">
    <source>
        <dbReference type="EMBL" id="AJG39305.1"/>
    </source>
</evidence>
<dbReference type="Gene3D" id="1.20.58.1110">
    <property type="match status" value="1"/>
</dbReference>
<keyword evidence="5" id="KW-1139">Helical capsid protein</keyword>
<name>A0A0B5KKQ8_9VIRU</name>
<dbReference type="GO" id="GO:0019029">
    <property type="term" value="C:helical viral capsid"/>
    <property type="evidence" value="ECO:0007669"/>
    <property type="project" value="UniProtKB-KW"/>
</dbReference>
<dbReference type="OrthoDB" id="7392at10239"/>
<evidence type="ECO:0000256" key="9">
    <source>
        <dbReference type="ARBA" id="ARBA00023086"/>
    </source>
</evidence>
<accession>A0A0B5KKQ8</accession>
<evidence type="ECO:0000256" key="2">
    <source>
        <dbReference type="ARBA" id="ARBA00004328"/>
    </source>
</evidence>
<evidence type="ECO:0000256" key="1">
    <source>
        <dbReference type="ARBA" id="ARBA00001936"/>
    </source>
</evidence>
<dbReference type="KEGG" id="vg:29069658"/>
<dbReference type="GO" id="GO:1990904">
    <property type="term" value="C:ribonucleoprotein complex"/>
    <property type="evidence" value="ECO:0007669"/>
    <property type="project" value="UniProtKB-KW"/>
</dbReference>
<evidence type="ECO:0000256" key="5">
    <source>
        <dbReference type="ARBA" id="ARBA00022497"/>
    </source>
</evidence>
<protein>
    <recommendedName>
        <fullName evidence="4">Nucleoprotein</fullName>
    </recommendedName>
    <alternativeName>
        <fullName evidence="11">Nucleocapsid protein</fullName>
    </alternativeName>
</protein>
<keyword evidence="7" id="KW-0946">Virion</keyword>
<sequence>MAVSKLDFTNKAGLDTWFGGLAHEGIILEKLFTNSPALISTIIGSQQWKPGEKKYNDSIIAKLMREHLKFCAPIYECAWTSCNGTVNRGLQWFEKNKDLPVMEWHQKYEELKARLPTPEEVRQYQQAALKWRSDTGYFINQFTEASTDSVMKVYSVTSRNVTDIRQILEDMVRRRKEALGIKDNEAVRAPAEHAKPLSDWILLGDWTAPCPWGDWWKENQKGHKLAATGLASAIQRGYIKKAEAITKLGAMAVAARAGMTVGDYDTVACGKLAQLFKDLPGEAEVFLSGAVNSDGFVQQGSALDSVFSSFYWAWKAGVTLRTFPSLSNMLYQFGFSDAGKAKLTKQLKASPFKWAQNFPDLFSTLQEEPIHIHPGVLTAGRMDDMTACFGAFPVSEPSKMINGGFSKRYILNLRTDGNNPSADTVVNLFKEYTIGYPEWKNEPIVPIEHLLHQTFLSKAGPFVNVFQVTGNALNVQITGDLSI</sequence>
<dbReference type="Pfam" id="PF02477">
    <property type="entry name" value="Nairo_nucleo"/>
    <property type="match status" value="1"/>
</dbReference>
<dbReference type="GO" id="GO:0019013">
    <property type="term" value="C:viral nucleocapsid"/>
    <property type="evidence" value="ECO:0007669"/>
    <property type="project" value="UniProtKB-KW"/>
</dbReference>
<dbReference type="Proteomes" id="UP000144687">
    <property type="component" value="Genome"/>
</dbReference>
<keyword evidence="6" id="KW-0167">Capsid protein</keyword>
<evidence type="ECO:0000256" key="4">
    <source>
        <dbReference type="ARBA" id="ARBA00014389"/>
    </source>
</evidence>
<keyword evidence="15" id="KW-1185">Reference proteome</keyword>